<dbReference type="EMBL" id="JAUQTG010000012">
    <property type="protein sequence ID" value="MDO7858092.1"/>
    <property type="molecule type" value="Genomic_DNA"/>
</dbReference>
<gene>
    <name evidence="2" type="ORF">Q5E86_17460</name>
</gene>
<dbReference type="Proteomes" id="UP001176478">
    <property type="component" value="Unassembled WGS sequence"/>
</dbReference>
<proteinExistence type="predicted"/>
<protein>
    <recommendedName>
        <fullName evidence="4">50S ribosomal protein L27</fullName>
    </recommendedName>
</protein>
<reference evidence="2" key="2">
    <citation type="journal article" date="2024" name="Int. J. Antimicrob. Agents">
        <title>Identification of a novel Providencia species showing multi-drug-resistant in three patients with hospital-acquired infection.</title>
        <authorList>
            <person name="Yang W."/>
            <person name="Chen J."/>
            <person name="Yang F."/>
            <person name="Ji P."/>
            <person name="Shen S."/>
            <person name="Yin D."/>
            <person name="Hu F."/>
        </authorList>
    </citation>
    <scope>NUCLEOTIDE SEQUENCE</scope>
    <source>
        <strain evidence="2">CRE-138-0111</strain>
    </source>
</reference>
<evidence type="ECO:0008006" key="4">
    <source>
        <dbReference type="Google" id="ProtNLM"/>
    </source>
</evidence>
<evidence type="ECO:0000313" key="3">
    <source>
        <dbReference type="Proteomes" id="UP001176478"/>
    </source>
</evidence>
<sequence length="165" mass="18118">MKGQAKKGGEVGVNGEHYKGGQFMPGSSKTKKGDRASNGGPSSRPKRQLIEPGVFVEVYEGEKTIFSGITAFVVVENGVIRQSASDKAVANYGLTDTLPVLIERFNAGERYRWGESLTDFVITVTILFFYEWQITAPAKLGCPDIHKPTCFGGRRVNPPRKHAKR</sequence>
<keyword evidence="3" id="KW-1185">Reference proteome</keyword>
<reference evidence="2" key="1">
    <citation type="submission" date="2023-07" db="EMBL/GenBank/DDBJ databases">
        <authorList>
            <person name="Yang W."/>
            <person name="Chen J."/>
            <person name="Ji P."/>
            <person name="Hu F."/>
        </authorList>
    </citation>
    <scope>NUCLEOTIDE SEQUENCE</scope>
    <source>
        <strain evidence="2">CRE-138-0111</strain>
    </source>
</reference>
<feature type="region of interest" description="Disordered" evidence="1">
    <location>
        <begin position="1"/>
        <end position="47"/>
    </location>
</feature>
<organism evidence="2 3">
    <name type="scientific">Providencia huashanensis</name>
    <dbReference type="NCBI Taxonomy" id="3037798"/>
    <lineage>
        <taxon>Bacteria</taxon>
        <taxon>Pseudomonadati</taxon>
        <taxon>Pseudomonadota</taxon>
        <taxon>Gammaproteobacteria</taxon>
        <taxon>Enterobacterales</taxon>
        <taxon>Morganellaceae</taxon>
        <taxon>Providencia</taxon>
    </lineage>
</organism>
<name>A0ABT9AUY0_9GAMM</name>
<comment type="caution">
    <text evidence="2">The sequence shown here is derived from an EMBL/GenBank/DDBJ whole genome shotgun (WGS) entry which is preliminary data.</text>
</comment>
<evidence type="ECO:0000256" key="1">
    <source>
        <dbReference type="SAM" id="MobiDB-lite"/>
    </source>
</evidence>
<evidence type="ECO:0000313" key="2">
    <source>
        <dbReference type="EMBL" id="MDO7858092.1"/>
    </source>
</evidence>
<accession>A0ABT9AUY0</accession>